<dbReference type="Gene3D" id="2.130.10.10">
    <property type="entry name" value="YVTN repeat-like/Quinoprotein amine dehydrogenase"/>
    <property type="match status" value="1"/>
</dbReference>
<protein>
    <submittedName>
        <fullName evidence="7">WD40-repeat-containing domain protein</fullName>
    </submittedName>
</protein>
<reference evidence="7" key="1">
    <citation type="submission" date="2023-06" db="EMBL/GenBank/DDBJ databases">
        <title>Genome-scale phylogeny and comparative genomics of the fungal order Sordariales.</title>
        <authorList>
            <consortium name="Lawrence Berkeley National Laboratory"/>
            <person name="Hensen N."/>
            <person name="Bonometti L."/>
            <person name="Westerberg I."/>
            <person name="Brannstrom I.O."/>
            <person name="Guillou S."/>
            <person name="Cros-Aarteil S."/>
            <person name="Calhoun S."/>
            <person name="Haridas S."/>
            <person name="Kuo A."/>
            <person name="Mondo S."/>
            <person name="Pangilinan J."/>
            <person name="Riley R."/>
            <person name="Labutti K."/>
            <person name="Andreopoulos B."/>
            <person name="Lipzen A."/>
            <person name="Chen C."/>
            <person name="Yanf M."/>
            <person name="Daum C."/>
            <person name="Ng V."/>
            <person name="Clum A."/>
            <person name="Steindorff A."/>
            <person name="Ohm R."/>
            <person name="Martin F."/>
            <person name="Silar P."/>
            <person name="Natvig D."/>
            <person name="Lalanne C."/>
            <person name="Gautier V."/>
            <person name="Ament-Velasquez S.L."/>
            <person name="Kruys A."/>
            <person name="Hutchinson M.I."/>
            <person name="Powell A.J."/>
            <person name="Barry K."/>
            <person name="Miller A.N."/>
            <person name="Grigoriev I.V."/>
            <person name="Debuchy R."/>
            <person name="Gladieux P."/>
            <person name="Thoren M.H."/>
            <person name="Johannesson H."/>
        </authorList>
    </citation>
    <scope>NUCLEOTIDE SEQUENCE</scope>
    <source>
        <strain evidence="7">SMH2532-1</strain>
    </source>
</reference>
<organism evidence="7 8">
    <name type="scientific">Cercophora newfieldiana</name>
    <dbReference type="NCBI Taxonomy" id="92897"/>
    <lineage>
        <taxon>Eukaryota</taxon>
        <taxon>Fungi</taxon>
        <taxon>Dikarya</taxon>
        <taxon>Ascomycota</taxon>
        <taxon>Pezizomycotina</taxon>
        <taxon>Sordariomycetes</taxon>
        <taxon>Sordariomycetidae</taxon>
        <taxon>Sordariales</taxon>
        <taxon>Lasiosphaeriaceae</taxon>
        <taxon>Cercophora</taxon>
    </lineage>
</organism>
<dbReference type="GO" id="GO:0034967">
    <property type="term" value="C:Set3 complex"/>
    <property type="evidence" value="ECO:0007669"/>
    <property type="project" value="TreeGrafter"/>
</dbReference>
<evidence type="ECO:0000256" key="4">
    <source>
        <dbReference type="ARBA" id="ARBA00023242"/>
    </source>
</evidence>
<keyword evidence="8" id="KW-1185">Reference proteome</keyword>
<name>A0AA39YGS1_9PEZI</name>
<dbReference type="PANTHER" id="PTHR22846:SF2">
    <property type="entry name" value="F-BOX-LIKE_WD REPEAT-CONTAINING PROTEIN EBI"/>
    <property type="match status" value="1"/>
</dbReference>
<sequence>MKELLDTDRVNFLVWRYLLESNYRETAAKLQKEWRIHAPHREFDFAPHVNTYALVTLLNKGLLFEDYQRQFDAQQQQVPATAEARGVFGPLKFEPSMQDAEGEDDDEDDSEPEPEVEERLENPRKRPVDRQHHAAPNASSAKRQRLSNGYENRADSATTPMEIDHHPDNSNNHAYPSPLEGEQAASPLPRTEGPEQGTQIDKVHELTQETVFLRLGADSAPEGAEPSPARTNENPIVLHCEWNPSDPSILAAAGTDALARIWTVSRGAAPEDTMSDHVNGDGDARAFRNLLDDDVPRNATVSAMAWNTAGTAIAVAVEIGNKARVIISGLDGASFNRFDGIEPPVLKLRWSPNNEYILGISPENGGALATVFSSSAAESRSHLLTDNDLNLEQLDATWISESEFILCGGATLISLRCTEQGIVPGREFKTSREDTFTQVQFDWRTKLVATASSGGTIDLWDESGNRRSINAHLGPITALQWQPLKGDSATEDERLLASGGDDGAICIWNVRSLDNKPKYSMTMNNLAVVGLSITPDGAFLAGATSEKILIWKIGENAIPRASWNRVPHPGWQSPKGNSEAEEEFMPCLGWDSEGQKLVYGANSRLAVINFR</sequence>
<dbReference type="InterPro" id="IPR045183">
    <property type="entry name" value="Ebi-like"/>
</dbReference>
<comment type="subcellular location">
    <subcellularLocation>
        <location evidence="1">Nucleus</location>
    </subcellularLocation>
</comment>
<evidence type="ECO:0000256" key="1">
    <source>
        <dbReference type="ARBA" id="ARBA00004123"/>
    </source>
</evidence>
<dbReference type="InterPro" id="IPR015943">
    <property type="entry name" value="WD40/YVTN_repeat-like_dom_sf"/>
</dbReference>
<dbReference type="PANTHER" id="PTHR22846">
    <property type="entry name" value="WD40 REPEAT PROTEIN"/>
    <property type="match status" value="1"/>
</dbReference>
<dbReference type="InterPro" id="IPR019775">
    <property type="entry name" value="WD40_repeat_CS"/>
</dbReference>
<dbReference type="SMART" id="SM00667">
    <property type="entry name" value="LisH"/>
    <property type="match status" value="1"/>
</dbReference>
<evidence type="ECO:0000256" key="5">
    <source>
        <dbReference type="PROSITE-ProRule" id="PRU00221"/>
    </source>
</evidence>
<keyword evidence="3" id="KW-0677">Repeat</keyword>
<evidence type="ECO:0000313" key="8">
    <source>
        <dbReference type="Proteomes" id="UP001174936"/>
    </source>
</evidence>
<dbReference type="Pfam" id="PF00400">
    <property type="entry name" value="WD40"/>
    <property type="match status" value="1"/>
</dbReference>
<comment type="caution">
    <text evidence="7">The sequence shown here is derived from an EMBL/GenBank/DDBJ whole genome shotgun (WGS) entry which is preliminary data.</text>
</comment>
<dbReference type="InterPro" id="IPR006594">
    <property type="entry name" value="LisH"/>
</dbReference>
<evidence type="ECO:0000313" key="7">
    <source>
        <dbReference type="EMBL" id="KAK0651222.1"/>
    </source>
</evidence>
<dbReference type="SMART" id="SM00320">
    <property type="entry name" value="WD40"/>
    <property type="match status" value="4"/>
</dbReference>
<dbReference type="PROSITE" id="PS00678">
    <property type="entry name" value="WD_REPEATS_1"/>
    <property type="match status" value="1"/>
</dbReference>
<dbReference type="SUPFAM" id="SSF50978">
    <property type="entry name" value="WD40 repeat-like"/>
    <property type="match status" value="1"/>
</dbReference>
<dbReference type="InterPro" id="IPR001680">
    <property type="entry name" value="WD40_rpt"/>
</dbReference>
<keyword evidence="4" id="KW-0539">Nucleus</keyword>
<dbReference type="PROSITE" id="PS50896">
    <property type="entry name" value="LISH"/>
    <property type="match status" value="1"/>
</dbReference>
<feature type="repeat" description="WD" evidence="5">
    <location>
        <begin position="469"/>
        <end position="512"/>
    </location>
</feature>
<dbReference type="GO" id="GO:0003714">
    <property type="term" value="F:transcription corepressor activity"/>
    <property type="evidence" value="ECO:0007669"/>
    <property type="project" value="InterPro"/>
</dbReference>
<feature type="region of interest" description="Disordered" evidence="6">
    <location>
        <begin position="85"/>
        <end position="196"/>
    </location>
</feature>
<gene>
    <name evidence="7" type="ORF">B0T16DRAFT_453721</name>
</gene>
<dbReference type="Gene3D" id="1.20.960.30">
    <property type="match status" value="1"/>
</dbReference>
<dbReference type="AlphaFoldDB" id="A0AA39YGS1"/>
<keyword evidence="2 5" id="KW-0853">WD repeat</keyword>
<feature type="compositionally biased region" description="Basic and acidic residues" evidence="6">
    <location>
        <begin position="117"/>
        <end position="132"/>
    </location>
</feature>
<evidence type="ECO:0000256" key="6">
    <source>
        <dbReference type="SAM" id="MobiDB-lite"/>
    </source>
</evidence>
<dbReference type="GO" id="GO:0006357">
    <property type="term" value="P:regulation of transcription by RNA polymerase II"/>
    <property type="evidence" value="ECO:0007669"/>
    <property type="project" value="TreeGrafter"/>
</dbReference>
<feature type="compositionally biased region" description="Polar residues" evidence="6">
    <location>
        <begin position="137"/>
        <end position="159"/>
    </location>
</feature>
<dbReference type="InterPro" id="IPR036322">
    <property type="entry name" value="WD40_repeat_dom_sf"/>
</dbReference>
<accession>A0AA39YGS1</accession>
<feature type="compositionally biased region" description="Acidic residues" evidence="6">
    <location>
        <begin position="100"/>
        <end position="116"/>
    </location>
</feature>
<dbReference type="PROSITE" id="PS50082">
    <property type="entry name" value="WD_REPEATS_2"/>
    <property type="match status" value="1"/>
</dbReference>
<dbReference type="EMBL" id="JAULSV010000002">
    <property type="protein sequence ID" value="KAK0651222.1"/>
    <property type="molecule type" value="Genomic_DNA"/>
</dbReference>
<proteinExistence type="predicted"/>
<evidence type="ECO:0000256" key="2">
    <source>
        <dbReference type="ARBA" id="ARBA00022574"/>
    </source>
</evidence>
<evidence type="ECO:0000256" key="3">
    <source>
        <dbReference type="ARBA" id="ARBA00022737"/>
    </source>
</evidence>
<dbReference type="Pfam" id="PF08513">
    <property type="entry name" value="LisH"/>
    <property type="match status" value="1"/>
</dbReference>
<dbReference type="Proteomes" id="UP001174936">
    <property type="component" value="Unassembled WGS sequence"/>
</dbReference>